<protein>
    <submittedName>
        <fullName evidence="1">Uncharacterized protein</fullName>
    </submittedName>
</protein>
<comment type="caution">
    <text evidence="1">The sequence shown here is derived from an EMBL/GenBank/DDBJ whole genome shotgun (WGS) entry which is preliminary data.</text>
</comment>
<name>A0ACC1BA09_9ROSI</name>
<dbReference type="EMBL" id="CM047902">
    <property type="protein sequence ID" value="KAJ0095751.1"/>
    <property type="molecule type" value="Genomic_DNA"/>
</dbReference>
<evidence type="ECO:0000313" key="2">
    <source>
        <dbReference type="Proteomes" id="UP001164250"/>
    </source>
</evidence>
<keyword evidence="2" id="KW-1185">Reference proteome</keyword>
<organism evidence="1 2">
    <name type="scientific">Pistacia atlantica</name>
    <dbReference type="NCBI Taxonomy" id="434234"/>
    <lineage>
        <taxon>Eukaryota</taxon>
        <taxon>Viridiplantae</taxon>
        <taxon>Streptophyta</taxon>
        <taxon>Embryophyta</taxon>
        <taxon>Tracheophyta</taxon>
        <taxon>Spermatophyta</taxon>
        <taxon>Magnoliopsida</taxon>
        <taxon>eudicotyledons</taxon>
        <taxon>Gunneridae</taxon>
        <taxon>Pentapetalae</taxon>
        <taxon>rosids</taxon>
        <taxon>malvids</taxon>
        <taxon>Sapindales</taxon>
        <taxon>Anacardiaceae</taxon>
        <taxon>Pistacia</taxon>
    </lineage>
</organism>
<accession>A0ACC1BA09</accession>
<evidence type="ECO:0000313" key="1">
    <source>
        <dbReference type="EMBL" id="KAJ0095751.1"/>
    </source>
</evidence>
<reference evidence="2" key="1">
    <citation type="journal article" date="2023" name="G3 (Bethesda)">
        <title>Genome assembly and association tests identify interacting loci associated with vigor, precocity, and sex in interspecific pistachio rootstocks.</title>
        <authorList>
            <person name="Palmer W."/>
            <person name="Jacygrad E."/>
            <person name="Sagayaradj S."/>
            <person name="Cavanaugh K."/>
            <person name="Han R."/>
            <person name="Bertier L."/>
            <person name="Beede B."/>
            <person name="Kafkas S."/>
            <person name="Golino D."/>
            <person name="Preece J."/>
            <person name="Michelmore R."/>
        </authorList>
    </citation>
    <scope>NUCLEOTIDE SEQUENCE [LARGE SCALE GENOMIC DNA]</scope>
</reference>
<gene>
    <name evidence="1" type="ORF">Patl1_15588</name>
</gene>
<sequence length="387" mass="44709">MVKSNENGSVSVAPFLKKCYEMVDDESTDSIISWSQNSESFVIWDMTEFSVKLLPKYFKHSNFSSFIRQLNIYGFRKVDTDRWEFANDGFIRGQKHLLNNISRRKNSQAPEHRKSSQQSENVVELCDKIDNLALWKAVENLKTDKNALAQELVKLRQYQETADNKLLLLRDRVQGMETNQQQMLSFLVMAMQNPNFLVQLLQPKENNWRMAEASSILEEVTECGEPVASDNMLVRYQPPVDETLKPVLTPMTDSEIQPESDTSDGRKDFFMNIDFVKMLMEETHAPFIPSDLNYDGEWEKLLLGSPFIENPEDNQLDREVQTGSEMEVEPTASGNDLEKLHNFELLLQQMDKSQNSQIEPTNNGSHLENPQNLEFHTEKMKHLASEN</sequence>
<dbReference type="Proteomes" id="UP001164250">
    <property type="component" value="Chromosome 6"/>
</dbReference>
<proteinExistence type="predicted"/>